<dbReference type="Proteomes" id="UP001198571">
    <property type="component" value="Unassembled WGS sequence"/>
</dbReference>
<evidence type="ECO:0000313" key="6">
    <source>
        <dbReference type="EMBL" id="MCB5410150.1"/>
    </source>
</evidence>
<dbReference type="Pfam" id="PF21706">
    <property type="entry name" value="FCSD_central"/>
    <property type="match status" value="1"/>
</dbReference>
<evidence type="ECO:0000256" key="1">
    <source>
        <dbReference type="ARBA" id="ARBA00022630"/>
    </source>
</evidence>
<dbReference type="Gene3D" id="3.90.760.10">
    <property type="entry name" value="Flavocytochrome c sulphide dehydrogenase, flavin-binding domain"/>
    <property type="match status" value="1"/>
</dbReference>
<evidence type="ECO:0000259" key="3">
    <source>
        <dbReference type="Pfam" id="PF07992"/>
    </source>
</evidence>
<gene>
    <name evidence="6" type="ORF">H0485_09070</name>
</gene>
<dbReference type="InterPro" id="IPR006311">
    <property type="entry name" value="TAT_signal"/>
</dbReference>
<organism evidence="6 7">
    <name type="scientific">Pseudogemmobacter faecipullorum</name>
    <dbReference type="NCBI Taxonomy" id="2755041"/>
    <lineage>
        <taxon>Bacteria</taxon>
        <taxon>Pseudomonadati</taxon>
        <taxon>Pseudomonadota</taxon>
        <taxon>Alphaproteobacteria</taxon>
        <taxon>Rhodobacterales</taxon>
        <taxon>Paracoccaceae</taxon>
        <taxon>Pseudogemmobacter</taxon>
    </lineage>
</organism>
<reference evidence="6 7" key="1">
    <citation type="submission" date="2020-07" db="EMBL/GenBank/DDBJ databases">
        <title>Pseudogemmobacter sp. nov., isolated from poultry manure in Taiwan.</title>
        <authorList>
            <person name="Lin S.-Y."/>
            <person name="Tang Y.-S."/>
            <person name="Young C.-C."/>
        </authorList>
    </citation>
    <scope>NUCLEOTIDE SEQUENCE [LARGE SCALE GENOMIC DNA]</scope>
    <source>
        <strain evidence="6 7">CC-YST710</strain>
    </source>
</reference>
<dbReference type="PROSITE" id="PS51318">
    <property type="entry name" value="TAT"/>
    <property type="match status" value="1"/>
</dbReference>
<evidence type="ECO:0000313" key="7">
    <source>
        <dbReference type="Proteomes" id="UP001198571"/>
    </source>
</evidence>
<feature type="domain" description="FAD/NAD(P)-binding" evidence="3">
    <location>
        <begin position="33"/>
        <end position="135"/>
    </location>
</feature>
<dbReference type="InterPro" id="IPR052541">
    <property type="entry name" value="SQRD"/>
</dbReference>
<proteinExistence type="predicted"/>
<evidence type="ECO:0000259" key="5">
    <source>
        <dbReference type="Pfam" id="PF21706"/>
    </source>
</evidence>
<dbReference type="Gene3D" id="3.50.50.60">
    <property type="entry name" value="FAD/NAD(P)-binding domain"/>
    <property type="match status" value="2"/>
</dbReference>
<dbReference type="PANTHER" id="PTHR43755">
    <property type="match status" value="1"/>
</dbReference>
<name>A0ABS8CMT3_9RHOB</name>
<keyword evidence="7" id="KW-1185">Reference proteome</keyword>
<dbReference type="InterPro" id="IPR016156">
    <property type="entry name" value="FAD/NAD-linked_Rdtase_dimer_sf"/>
</dbReference>
<keyword evidence="2" id="KW-0274">FAD</keyword>
<evidence type="ECO:0000256" key="2">
    <source>
        <dbReference type="ARBA" id="ARBA00022827"/>
    </source>
</evidence>
<feature type="domain" description="Sulfide dehydrogenase [flavocytochrome c] flavoprotein chain central" evidence="5">
    <location>
        <begin position="163"/>
        <end position="279"/>
    </location>
</feature>
<dbReference type="InterPro" id="IPR036188">
    <property type="entry name" value="FAD/NAD-bd_sf"/>
</dbReference>
<evidence type="ECO:0000259" key="4">
    <source>
        <dbReference type="Pfam" id="PF09242"/>
    </source>
</evidence>
<dbReference type="SUPFAM" id="SSF51905">
    <property type="entry name" value="FAD/NAD(P)-binding domain"/>
    <property type="match status" value="2"/>
</dbReference>
<dbReference type="InterPro" id="IPR015323">
    <property type="entry name" value="FlavoCytC_S_DH_flav-bd"/>
</dbReference>
<dbReference type="PANTHER" id="PTHR43755:SF1">
    <property type="entry name" value="FAD-DEPENDENT PYRIDINE NUCLEOTIDE-DISULPHIDE OXIDOREDUCTASE"/>
    <property type="match status" value="1"/>
</dbReference>
<dbReference type="InterPro" id="IPR049386">
    <property type="entry name" value="FCSD_central"/>
</dbReference>
<dbReference type="SUPFAM" id="SSF55424">
    <property type="entry name" value="FAD/NAD-linked reductases, dimerisation (C-terminal) domain"/>
    <property type="match status" value="1"/>
</dbReference>
<feature type="domain" description="Flavocytochrome c sulphide dehydrogenase flavin-binding" evidence="4">
    <location>
        <begin position="356"/>
        <end position="423"/>
    </location>
</feature>
<comment type="caution">
    <text evidence="6">The sequence shown here is derived from an EMBL/GenBank/DDBJ whole genome shotgun (WGS) entry which is preliminary data.</text>
</comment>
<dbReference type="Pfam" id="PF09242">
    <property type="entry name" value="FCSD-flav_bind"/>
    <property type="match status" value="1"/>
</dbReference>
<keyword evidence="1" id="KW-0285">Flavoprotein</keyword>
<accession>A0ABS8CMT3</accession>
<dbReference type="EMBL" id="JACDXX010000007">
    <property type="protein sequence ID" value="MCB5410150.1"/>
    <property type="molecule type" value="Genomic_DNA"/>
</dbReference>
<sequence length="427" mass="44898">MRANRRTVLSGLSAGLGVLAAPALIRAEAASARIVVIGGGFGGATAARYLLKYNPALKVTLVEPATSFITCPFSNLFLAGLRSWDSITHSYDGLKAAGVEVIHATAEQIDGVAKKVTLSDGLVLDYDRLVLSPGIDIKWGALEGYDEAAAGLAPHAWKAGPQTLLLKAQLEAMQDGGTFVMSITDGAFRCPPGPYERASMVAHYLKHNKPKSKILLLDSKDKFSKQSLFQQGWAALYGDMIEWVGVDDDGRVTRVDAASLTVETAFGERHKADVLNVVPPQKAGRIADRAGVTNETGWVPVKGNSFESAQVAGIYVIGDATIAAPMPKSGFVANTQAKVAAAAIIAELAGREPAPASFVNTCYSLVGQDWGISVAGVYYFDGETLAEREGAGGVSPIDADASFRQAEASYGAGWYASVSADIWGTTP</sequence>
<protein>
    <submittedName>
        <fullName evidence="6">FAD-dependent oxidoreductase</fullName>
    </submittedName>
</protein>
<dbReference type="Pfam" id="PF07992">
    <property type="entry name" value="Pyr_redox_2"/>
    <property type="match status" value="1"/>
</dbReference>
<dbReference type="InterPro" id="IPR037092">
    <property type="entry name" value="FlavoCytC_S_DH_flav-bd_sf"/>
</dbReference>
<dbReference type="InterPro" id="IPR023753">
    <property type="entry name" value="FAD/NAD-binding_dom"/>
</dbReference>